<evidence type="ECO:0000256" key="7">
    <source>
        <dbReference type="ARBA" id="ARBA00022833"/>
    </source>
</evidence>
<dbReference type="GO" id="GO:0006508">
    <property type="term" value="P:proteolysis"/>
    <property type="evidence" value="ECO:0007669"/>
    <property type="project" value="UniProtKB-KW"/>
</dbReference>
<keyword evidence="6" id="KW-0378">Hydrolase</keyword>
<evidence type="ECO:0000313" key="13">
    <source>
        <dbReference type="EMBL" id="KTD44025.1"/>
    </source>
</evidence>
<dbReference type="InterPro" id="IPR008915">
    <property type="entry name" value="Peptidase_M50"/>
</dbReference>
<proteinExistence type="inferred from homology"/>
<keyword evidence="8 11" id="KW-1133">Transmembrane helix</keyword>
<keyword evidence="9 13" id="KW-0482">Metalloprotease</keyword>
<dbReference type="InterPro" id="IPR001478">
    <property type="entry name" value="PDZ"/>
</dbReference>
<dbReference type="EMBL" id="LNYP01000005">
    <property type="protein sequence ID" value="KTD44025.1"/>
    <property type="molecule type" value="Genomic_DNA"/>
</dbReference>
<gene>
    <name evidence="13" type="ORF">Loak_0285</name>
</gene>
<dbReference type="Gene3D" id="2.30.42.10">
    <property type="match status" value="1"/>
</dbReference>
<keyword evidence="10 11" id="KW-0472">Membrane</keyword>
<feature type="transmembrane region" description="Helical" evidence="11">
    <location>
        <begin position="286"/>
        <end position="305"/>
    </location>
</feature>
<evidence type="ECO:0000259" key="12">
    <source>
        <dbReference type="SMART" id="SM00228"/>
    </source>
</evidence>
<evidence type="ECO:0000256" key="6">
    <source>
        <dbReference type="ARBA" id="ARBA00022801"/>
    </source>
</evidence>
<accession>A0A0W0XH97</accession>
<dbReference type="PATRIC" id="fig|29423.5.peg.294"/>
<evidence type="ECO:0000256" key="3">
    <source>
        <dbReference type="ARBA" id="ARBA00007931"/>
    </source>
</evidence>
<keyword evidence="7" id="KW-0862">Zinc</keyword>
<reference evidence="13 14" key="1">
    <citation type="submission" date="2015-11" db="EMBL/GenBank/DDBJ databases">
        <title>Genomic analysis of 38 Legionella species identifies large and diverse effector repertoires.</title>
        <authorList>
            <person name="Burstein D."/>
            <person name="Amaro F."/>
            <person name="Zusman T."/>
            <person name="Lifshitz Z."/>
            <person name="Cohen O."/>
            <person name="Gilbert J.A."/>
            <person name="Pupko T."/>
            <person name="Shuman H.A."/>
            <person name="Segal G."/>
        </authorList>
    </citation>
    <scope>NUCLEOTIDE SEQUENCE [LARGE SCALE GENOMIC DNA]</scope>
    <source>
        <strain evidence="13 14">Oak Ridge-10</strain>
    </source>
</reference>
<dbReference type="AlphaFoldDB" id="A0A0W0XH97"/>
<evidence type="ECO:0000313" key="14">
    <source>
        <dbReference type="Proteomes" id="UP000054858"/>
    </source>
</evidence>
<feature type="transmembrane region" description="Helical" evidence="11">
    <location>
        <begin position="97"/>
        <end position="121"/>
    </location>
</feature>
<feature type="transmembrane region" description="Helical" evidence="11">
    <location>
        <begin position="326"/>
        <end position="351"/>
    </location>
</feature>
<dbReference type="PANTHER" id="PTHR42837:SF2">
    <property type="entry name" value="MEMBRANE METALLOPROTEASE ARASP2, CHLOROPLASTIC-RELATED"/>
    <property type="match status" value="1"/>
</dbReference>
<dbReference type="InterPro" id="IPR004387">
    <property type="entry name" value="Pept_M50_Zn"/>
</dbReference>
<comment type="cofactor">
    <cofactor evidence="1">
        <name>Zn(2+)</name>
        <dbReference type="ChEBI" id="CHEBI:29105"/>
    </cofactor>
</comment>
<organism evidence="13 14">
    <name type="scientific">Legionella oakridgensis</name>
    <dbReference type="NCBI Taxonomy" id="29423"/>
    <lineage>
        <taxon>Bacteria</taxon>
        <taxon>Pseudomonadati</taxon>
        <taxon>Pseudomonadota</taxon>
        <taxon>Gammaproteobacteria</taxon>
        <taxon>Legionellales</taxon>
        <taxon>Legionellaceae</taxon>
        <taxon>Legionella</taxon>
    </lineage>
</organism>
<name>A0A0W0XH97_9GAMM</name>
<dbReference type="InterPro" id="IPR036034">
    <property type="entry name" value="PDZ_sf"/>
</dbReference>
<evidence type="ECO:0000256" key="9">
    <source>
        <dbReference type="ARBA" id="ARBA00023049"/>
    </source>
</evidence>
<evidence type="ECO:0000256" key="1">
    <source>
        <dbReference type="ARBA" id="ARBA00001947"/>
    </source>
</evidence>
<comment type="similarity">
    <text evidence="3">Belongs to the peptidase M50B family.</text>
</comment>
<sequence>MHIVWSLLAIILGLLLVVGLHEAGHALAARLCGVKIRRISIGFGRPLLKWQNKTGYEWVWALWPLGGYVQLLNSRIEPLPVQDYPYCFDKKPIWMRVIILLSGGLANFVTAWLALLIFFMIGYQQTAPVIASISSTSLAAAAGLQANDRLISIAGKETASWQQAGMQFIMELGEQKVPVVVQDVSGEKRLIELDLTRWRYTQQKNALLAGMGIVPDLSSQHQEQVPGKSFLQAGYQAWVQIIQWLIFFLMILKQLMTGVLPFAVLLGPISIFTEIVASFFQGLAVFLYFMATMSLAVGLINLFPIPGLDGGSIVYALVEAVRGKPVSVALEVLLHRLAFIIFCVLMVHLVMNDLQRYVQG</sequence>
<evidence type="ECO:0000256" key="2">
    <source>
        <dbReference type="ARBA" id="ARBA00004141"/>
    </source>
</evidence>
<feature type="transmembrane region" description="Helical" evidence="11">
    <location>
        <begin position="259"/>
        <end position="280"/>
    </location>
</feature>
<evidence type="ECO:0000256" key="4">
    <source>
        <dbReference type="ARBA" id="ARBA00022670"/>
    </source>
</evidence>
<dbReference type="CDD" id="cd06163">
    <property type="entry name" value="S2P-M50_PDZ_RseP-like"/>
    <property type="match status" value="1"/>
</dbReference>
<keyword evidence="5 11" id="KW-0812">Transmembrane</keyword>
<dbReference type="GO" id="GO:0004222">
    <property type="term" value="F:metalloendopeptidase activity"/>
    <property type="evidence" value="ECO:0007669"/>
    <property type="project" value="InterPro"/>
</dbReference>
<comment type="caution">
    <text evidence="13">The sequence shown here is derived from an EMBL/GenBank/DDBJ whole genome shotgun (WGS) entry which is preliminary data.</text>
</comment>
<evidence type="ECO:0000256" key="8">
    <source>
        <dbReference type="ARBA" id="ARBA00022989"/>
    </source>
</evidence>
<dbReference type="GO" id="GO:0016020">
    <property type="term" value="C:membrane"/>
    <property type="evidence" value="ECO:0007669"/>
    <property type="project" value="UniProtKB-SubCell"/>
</dbReference>
<dbReference type="Proteomes" id="UP000054858">
    <property type="component" value="Unassembled WGS sequence"/>
</dbReference>
<evidence type="ECO:0000256" key="5">
    <source>
        <dbReference type="ARBA" id="ARBA00022692"/>
    </source>
</evidence>
<dbReference type="Pfam" id="PF02163">
    <property type="entry name" value="Peptidase_M50"/>
    <property type="match status" value="1"/>
</dbReference>
<dbReference type="PANTHER" id="PTHR42837">
    <property type="entry name" value="REGULATOR OF SIGMA-E PROTEASE RSEP"/>
    <property type="match status" value="1"/>
</dbReference>
<evidence type="ECO:0000256" key="10">
    <source>
        <dbReference type="ARBA" id="ARBA00023136"/>
    </source>
</evidence>
<dbReference type="SMART" id="SM00228">
    <property type="entry name" value="PDZ"/>
    <property type="match status" value="1"/>
</dbReference>
<keyword evidence="4 13" id="KW-0645">Protease</keyword>
<feature type="domain" description="PDZ" evidence="12">
    <location>
        <begin position="114"/>
        <end position="185"/>
    </location>
</feature>
<dbReference type="SUPFAM" id="SSF50156">
    <property type="entry name" value="PDZ domain-like"/>
    <property type="match status" value="1"/>
</dbReference>
<comment type="subcellular location">
    <subcellularLocation>
        <location evidence="2">Membrane</location>
        <topology evidence="2">Multi-pass membrane protein</topology>
    </subcellularLocation>
</comment>
<evidence type="ECO:0000256" key="11">
    <source>
        <dbReference type="SAM" id="Phobius"/>
    </source>
</evidence>
<protein>
    <submittedName>
        <fullName evidence="13">Membrane associated zinc metalloprotease</fullName>
    </submittedName>
</protein>